<dbReference type="OMA" id="SYRWRWI"/>
<evidence type="ECO:0000256" key="3">
    <source>
        <dbReference type="ARBA" id="ARBA00022448"/>
    </source>
</evidence>
<dbReference type="PANTHER" id="PTHR48021:SF1">
    <property type="entry name" value="GH07001P-RELATED"/>
    <property type="match status" value="1"/>
</dbReference>
<dbReference type="FunCoup" id="J9D2M8">
    <property type="interactions" value="98"/>
</dbReference>
<feature type="domain" description="Major facilitator superfamily (MFS) profile" evidence="8">
    <location>
        <begin position="31"/>
        <end position="426"/>
    </location>
</feature>
<comment type="subcellular location">
    <subcellularLocation>
        <location evidence="1">Membrane</location>
        <topology evidence="1">Multi-pass membrane protein</topology>
    </subcellularLocation>
</comment>
<feature type="transmembrane region" description="Helical" evidence="7">
    <location>
        <begin position="176"/>
        <end position="199"/>
    </location>
</feature>
<proteinExistence type="inferred from homology"/>
<keyword evidence="6 7" id="KW-0472">Membrane</keyword>
<dbReference type="PANTHER" id="PTHR48021">
    <property type="match status" value="1"/>
</dbReference>
<dbReference type="InterPro" id="IPR003663">
    <property type="entry name" value="Sugar/inositol_transpt"/>
</dbReference>
<organism evidence="9 10">
    <name type="scientific">Edhazardia aedis (strain USNM 41457)</name>
    <name type="common">Microsporidian parasite</name>
    <dbReference type="NCBI Taxonomy" id="1003232"/>
    <lineage>
        <taxon>Eukaryota</taxon>
        <taxon>Fungi</taxon>
        <taxon>Fungi incertae sedis</taxon>
        <taxon>Microsporidia</taxon>
        <taxon>Edhazardia</taxon>
    </lineage>
</organism>
<reference evidence="9 10" key="1">
    <citation type="submission" date="2011-08" db="EMBL/GenBank/DDBJ databases">
        <authorList>
            <person name="Liu Z.J."/>
            <person name="Shi F.L."/>
            <person name="Lu J.Q."/>
            <person name="Li M."/>
            <person name="Wang Z.L."/>
        </authorList>
    </citation>
    <scope>NUCLEOTIDE SEQUENCE [LARGE SCALE GENOMIC DNA]</scope>
    <source>
        <strain evidence="9 10">USNM 41457</strain>
    </source>
</reference>
<feature type="transmembrane region" description="Helical" evidence="7">
    <location>
        <begin position="320"/>
        <end position="349"/>
    </location>
</feature>
<feature type="transmembrane region" description="Helical" evidence="7">
    <location>
        <begin position="205"/>
        <end position="227"/>
    </location>
</feature>
<keyword evidence="4 7" id="KW-0812">Transmembrane</keyword>
<dbReference type="GO" id="GO:0022857">
    <property type="term" value="F:transmembrane transporter activity"/>
    <property type="evidence" value="ECO:0007669"/>
    <property type="project" value="InterPro"/>
</dbReference>
<dbReference type="InParanoid" id="J9D2M8"/>
<feature type="transmembrane region" description="Helical" evidence="7">
    <location>
        <begin position="288"/>
        <end position="308"/>
    </location>
</feature>
<dbReference type="VEuPathDB" id="MicrosporidiaDB:EDEG_03501"/>
<gene>
    <name evidence="9" type="ORF">EDEG_03501</name>
</gene>
<evidence type="ECO:0000313" key="9">
    <source>
        <dbReference type="EMBL" id="EJW02051.1"/>
    </source>
</evidence>
<dbReference type="STRING" id="1003232.J9D2M8"/>
<evidence type="ECO:0000313" key="10">
    <source>
        <dbReference type="Proteomes" id="UP000003163"/>
    </source>
</evidence>
<dbReference type="EMBL" id="AFBI03000093">
    <property type="protein sequence ID" value="EJW02051.1"/>
    <property type="molecule type" value="Genomic_DNA"/>
</dbReference>
<feature type="transmembrane region" description="Helical" evidence="7">
    <location>
        <begin position="125"/>
        <end position="143"/>
    </location>
</feature>
<reference evidence="10" key="2">
    <citation type="submission" date="2015-07" db="EMBL/GenBank/DDBJ databases">
        <title>Contrasting host-pathogen interactions and genome evolution in two generalist and specialist microsporidian pathogens of mosquitoes.</title>
        <authorList>
            <consortium name="The Broad Institute Genomics Platform"/>
            <consortium name="The Broad Institute Genome Sequencing Center for Infectious Disease"/>
            <person name="Cuomo C.A."/>
            <person name="Sanscrainte N.D."/>
            <person name="Goldberg J.M."/>
            <person name="Heiman D."/>
            <person name="Young S."/>
            <person name="Zeng Q."/>
            <person name="Becnel J.J."/>
            <person name="Birren B.W."/>
        </authorList>
    </citation>
    <scope>NUCLEOTIDE SEQUENCE [LARGE SCALE GENOMIC DNA]</scope>
    <source>
        <strain evidence="10">USNM 41457</strain>
    </source>
</reference>
<keyword evidence="10" id="KW-1185">Reference proteome</keyword>
<dbReference type="PROSITE" id="PS50850">
    <property type="entry name" value="MFS"/>
    <property type="match status" value="1"/>
</dbReference>
<evidence type="ECO:0000256" key="1">
    <source>
        <dbReference type="ARBA" id="ARBA00004141"/>
    </source>
</evidence>
<sequence>MSSNTTIKSKIMLIDENKHMKDYSLTKRLLSAITAATLAFLFGLSLTNSAGFYSVCKALSASKDLKLCDDLSFTNKNEGFFKLGLPLKEAQIGLASALVAIGALCSSNGIAYINRSLKTKMYISSFLYLIGNACITGIGNVFMVYSGKYIIGLGAGITCSVVPLYLSLIAPKESKILFNGLMPIGIVSGIFCGQVSSYFFRSLDSWRNCFFITFFLLIFNLISLAFIQNIKLESNNSDRIGILELLRSKKARRSLVVSIMVHLAQQFSGINGVLIFCETIFKNQKNPGLCTIIALFISLITTIISIFISNRFGRKPLLSLSCFLCSVGLFGLMTNFYPIHSMLLYMIGFNFGLRSIPWAITSEIFPPDYVVAAIQISICANWQANAFVTVMFPIILKIYKELSFCFFFGFMIFSSIFFLTFFKETKGSEPALQ</sequence>
<feature type="transmembrane region" description="Helical" evidence="7">
    <location>
        <begin position="369"/>
        <end position="395"/>
    </location>
</feature>
<comment type="similarity">
    <text evidence="2">Belongs to the major facilitator superfamily. Sugar transporter (TC 2.A.1.1) family.</text>
</comment>
<evidence type="ECO:0000256" key="4">
    <source>
        <dbReference type="ARBA" id="ARBA00022692"/>
    </source>
</evidence>
<name>J9D2M8_EDHAE</name>
<dbReference type="InterPro" id="IPR050549">
    <property type="entry name" value="MFS_Trehalose_Transporter"/>
</dbReference>
<feature type="transmembrane region" description="Helical" evidence="7">
    <location>
        <begin position="255"/>
        <end position="276"/>
    </location>
</feature>
<evidence type="ECO:0000259" key="8">
    <source>
        <dbReference type="PROSITE" id="PS50850"/>
    </source>
</evidence>
<comment type="caution">
    <text evidence="9">The sequence shown here is derived from an EMBL/GenBank/DDBJ whole genome shotgun (WGS) entry which is preliminary data.</text>
</comment>
<dbReference type="Gene3D" id="1.20.1250.20">
    <property type="entry name" value="MFS general substrate transporter like domains"/>
    <property type="match status" value="2"/>
</dbReference>
<dbReference type="Proteomes" id="UP000003163">
    <property type="component" value="Unassembled WGS sequence"/>
</dbReference>
<feature type="transmembrane region" description="Helical" evidence="7">
    <location>
        <begin position="92"/>
        <end position="113"/>
    </location>
</feature>
<dbReference type="InterPro" id="IPR020846">
    <property type="entry name" value="MFS_dom"/>
</dbReference>
<evidence type="ECO:0000256" key="7">
    <source>
        <dbReference type="SAM" id="Phobius"/>
    </source>
</evidence>
<dbReference type="Pfam" id="PF00083">
    <property type="entry name" value="Sugar_tr"/>
    <property type="match status" value="2"/>
</dbReference>
<keyword evidence="5 7" id="KW-1133">Transmembrane helix</keyword>
<protein>
    <recommendedName>
        <fullName evidence="8">Major facilitator superfamily (MFS) profile domain-containing protein</fullName>
    </recommendedName>
</protein>
<dbReference type="InterPro" id="IPR005828">
    <property type="entry name" value="MFS_sugar_transport-like"/>
</dbReference>
<evidence type="ECO:0000256" key="5">
    <source>
        <dbReference type="ARBA" id="ARBA00022989"/>
    </source>
</evidence>
<dbReference type="GO" id="GO:0016020">
    <property type="term" value="C:membrane"/>
    <property type="evidence" value="ECO:0007669"/>
    <property type="project" value="UniProtKB-SubCell"/>
</dbReference>
<dbReference type="SUPFAM" id="SSF103473">
    <property type="entry name" value="MFS general substrate transporter"/>
    <property type="match status" value="1"/>
</dbReference>
<dbReference type="AlphaFoldDB" id="J9D2M8"/>
<feature type="transmembrane region" description="Helical" evidence="7">
    <location>
        <begin position="149"/>
        <end position="169"/>
    </location>
</feature>
<keyword evidence="3" id="KW-0813">Transport</keyword>
<dbReference type="InterPro" id="IPR036259">
    <property type="entry name" value="MFS_trans_sf"/>
</dbReference>
<dbReference type="HOGENOM" id="CLU_001265_30_14_1"/>
<evidence type="ECO:0000256" key="2">
    <source>
        <dbReference type="ARBA" id="ARBA00010992"/>
    </source>
</evidence>
<dbReference type="PRINTS" id="PR00171">
    <property type="entry name" value="SUGRTRNSPORT"/>
</dbReference>
<evidence type="ECO:0000256" key="6">
    <source>
        <dbReference type="ARBA" id="ARBA00023136"/>
    </source>
</evidence>
<dbReference type="OrthoDB" id="2196240at2759"/>
<accession>J9D2M8</accession>
<feature type="transmembrane region" description="Helical" evidence="7">
    <location>
        <begin position="402"/>
        <end position="422"/>
    </location>
</feature>